<sequence length="656" mass="72731">MKNPKQIDSMGKLPGIREIEISKLEKSPLNARKTVSEAACDEMKASILTHGLLQNLVVTEGKKGKYLVIAGARRLEALKALQAEGHLPEDFAVPCRVELEEQAYEKSLAENVVRLAMHPADQFEAFAKLIELGQTAEQVATRFGITPRLVEQRMTLARVAPELIAAYRAEELTLDALMAFAVTDDHQKQISVYESLNDWQLKRPGEIRSILTEQLVEAEDKLVKFVGMNTYLDAGGTKRTDLFGEEVYLENPELLNALVSEKLKLAEKELQAEGWGWVQVDQEHDWRVTSGCSRLEAEPVDAPEELMAELKRLEEEQLAVGEQIDATEDEEELDRLNKRNDELDGLLDDLANQIAAYAKFDPEQMKLAGCYAYISHSGTFTVERGLVKREAKKALAKAAATHLDDDQPAEQPKGMPESLKRDLAAYRLGAAQVAIATNPAIAYDLLVFKVAKNALTMQGPSDGPNVSFSREFALYTGKDARDFLKAQIEPAAEDLPRGWLEAGTEADQFLAFQLLSDYQKQSLLAYCVAMTLQPKLDEGNQPTAYDVALAQTGVNVADHWRPTKDNFLSRVTKDHLLEVGRELIGGERGETWAAKNANEKKGDIASELQKAFSDPDRYGGTPEQIDRVKNWLPKGMAFMAAPEPKPAKAKKGKKAA</sequence>
<dbReference type="InterPro" id="IPR004437">
    <property type="entry name" value="ParB/RepB/Spo0J"/>
</dbReference>
<dbReference type="SMART" id="SM00470">
    <property type="entry name" value="ParB"/>
    <property type="match status" value="1"/>
</dbReference>
<dbReference type="AlphaFoldDB" id="A0A5B9W7D1"/>
<dbReference type="GO" id="GO:0005694">
    <property type="term" value="C:chromosome"/>
    <property type="evidence" value="ECO:0007669"/>
    <property type="project" value="TreeGrafter"/>
</dbReference>
<evidence type="ECO:0000256" key="1">
    <source>
        <dbReference type="ARBA" id="ARBA00006295"/>
    </source>
</evidence>
<dbReference type="KEGG" id="agv:OJF2_51700"/>
<gene>
    <name evidence="4" type="primary">spo0C_2</name>
    <name evidence="4" type="ORF">OJF2_51700</name>
</gene>
<dbReference type="GO" id="GO:0007059">
    <property type="term" value="P:chromosome segregation"/>
    <property type="evidence" value="ECO:0007669"/>
    <property type="project" value="TreeGrafter"/>
</dbReference>
<dbReference type="NCBIfam" id="TIGR00180">
    <property type="entry name" value="parB_part"/>
    <property type="match status" value="1"/>
</dbReference>
<keyword evidence="2" id="KW-0175">Coiled coil</keyword>
<dbReference type="InterPro" id="IPR036086">
    <property type="entry name" value="ParB/Sulfiredoxin_sf"/>
</dbReference>
<dbReference type="Gene3D" id="3.90.1530.10">
    <property type="entry name" value="Conserved hypothetical protein from pyrococcus furiosus pfu- 392566-001, ParB domain"/>
    <property type="match status" value="1"/>
</dbReference>
<name>A0A5B9W7D1_9BACT</name>
<dbReference type="CDD" id="cd16406">
    <property type="entry name" value="ParB_N_like"/>
    <property type="match status" value="1"/>
</dbReference>
<dbReference type="PANTHER" id="PTHR33375:SF7">
    <property type="entry name" value="CHROMOSOME 2-PARTITIONING PROTEIN PARB-RELATED"/>
    <property type="match status" value="1"/>
</dbReference>
<proteinExistence type="inferred from homology"/>
<reference evidence="4 5" key="1">
    <citation type="submission" date="2019-08" db="EMBL/GenBank/DDBJ databases">
        <title>Deep-cultivation of Planctomycetes and their phenomic and genomic characterization uncovers novel biology.</title>
        <authorList>
            <person name="Wiegand S."/>
            <person name="Jogler M."/>
            <person name="Boedeker C."/>
            <person name="Pinto D."/>
            <person name="Vollmers J."/>
            <person name="Rivas-Marin E."/>
            <person name="Kohn T."/>
            <person name="Peeters S.H."/>
            <person name="Heuer A."/>
            <person name="Rast P."/>
            <person name="Oberbeckmann S."/>
            <person name="Bunk B."/>
            <person name="Jeske O."/>
            <person name="Meyerdierks A."/>
            <person name="Storesund J.E."/>
            <person name="Kallscheuer N."/>
            <person name="Luecker S."/>
            <person name="Lage O.M."/>
            <person name="Pohl T."/>
            <person name="Merkel B.J."/>
            <person name="Hornburger P."/>
            <person name="Mueller R.-W."/>
            <person name="Bruemmer F."/>
            <person name="Labrenz M."/>
            <person name="Spormann A.M."/>
            <person name="Op den Camp H."/>
            <person name="Overmann J."/>
            <person name="Amann R."/>
            <person name="Jetten M.S.M."/>
            <person name="Mascher T."/>
            <person name="Medema M.H."/>
            <person name="Devos D.P."/>
            <person name="Kaster A.-K."/>
            <person name="Ovreas L."/>
            <person name="Rohde M."/>
            <person name="Galperin M.Y."/>
            <person name="Jogler C."/>
        </authorList>
    </citation>
    <scope>NUCLEOTIDE SEQUENCE [LARGE SCALE GENOMIC DNA]</scope>
    <source>
        <strain evidence="4 5">OJF2</strain>
    </source>
</reference>
<dbReference type="OrthoDB" id="251111at2"/>
<keyword evidence="5" id="KW-1185">Reference proteome</keyword>
<dbReference type="InterPro" id="IPR003115">
    <property type="entry name" value="ParB_N"/>
</dbReference>
<comment type="similarity">
    <text evidence="1">Belongs to the ParB family.</text>
</comment>
<dbReference type="SUPFAM" id="SSF110849">
    <property type="entry name" value="ParB/Sulfiredoxin"/>
    <property type="match status" value="1"/>
</dbReference>
<dbReference type="Pfam" id="PF02195">
    <property type="entry name" value="ParB_N"/>
    <property type="match status" value="1"/>
</dbReference>
<dbReference type="RefSeq" id="WP_148596256.1">
    <property type="nucleotide sequence ID" value="NZ_CP042997.1"/>
</dbReference>
<evidence type="ECO:0000259" key="3">
    <source>
        <dbReference type="SMART" id="SM00470"/>
    </source>
</evidence>
<dbReference type="GO" id="GO:0003677">
    <property type="term" value="F:DNA binding"/>
    <property type="evidence" value="ECO:0007669"/>
    <property type="project" value="InterPro"/>
</dbReference>
<protein>
    <submittedName>
        <fullName evidence="4">Chromosome-partitioning protein Spo0J</fullName>
    </submittedName>
</protein>
<organism evidence="4 5">
    <name type="scientific">Aquisphaera giovannonii</name>
    <dbReference type="NCBI Taxonomy" id="406548"/>
    <lineage>
        <taxon>Bacteria</taxon>
        <taxon>Pseudomonadati</taxon>
        <taxon>Planctomycetota</taxon>
        <taxon>Planctomycetia</taxon>
        <taxon>Isosphaerales</taxon>
        <taxon>Isosphaeraceae</taxon>
        <taxon>Aquisphaera</taxon>
    </lineage>
</organism>
<dbReference type="Gene3D" id="1.10.10.2830">
    <property type="match status" value="1"/>
</dbReference>
<feature type="domain" description="ParB-like N-terminal" evidence="3">
    <location>
        <begin position="17"/>
        <end position="112"/>
    </location>
</feature>
<feature type="coiled-coil region" evidence="2">
    <location>
        <begin position="310"/>
        <end position="353"/>
    </location>
</feature>
<dbReference type="InterPro" id="IPR050336">
    <property type="entry name" value="Chromosome_partition/occlusion"/>
</dbReference>
<evidence type="ECO:0000256" key="2">
    <source>
        <dbReference type="SAM" id="Coils"/>
    </source>
</evidence>
<accession>A0A5B9W7D1</accession>
<dbReference type="EMBL" id="CP042997">
    <property type="protein sequence ID" value="QEH36586.1"/>
    <property type="molecule type" value="Genomic_DNA"/>
</dbReference>
<evidence type="ECO:0000313" key="5">
    <source>
        <dbReference type="Proteomes" id="UP000324233"/>
    </source>
</evidence>
<dbReference type="Proteomes" id="UP000324233">
    <property type="component" value="Chromosome"/>
</dbReference>
<dbReference type="SUPFAM" id="SSF109709">
    <property type="entry name" value="KorB DNA-binding domain-like"/>
    <property type="match status" value="1"/>
</dbReference>
<evidence type="ECO:0000313" key="4">
    <source>
        <dbReference type="EMBL" id="QEH36586.1"/>
    </source>
</evidence>
<dbReference type="PANTHER" id="PTHR33375">
    <property type="entry name" value="CHROMOSOME-PARTITIONING PROTEIN PARB-RELATED"/>
    <property type="match status" value="1"/>
</dbReference>